<evidence type="ECO:0000256" key="1">
    <source>
        <dbReference type="SAM" id="MobiDB-lite"/>
    </source>
</evidence>
<evidence type="ECO:0008006" key="4">
    <source>
        <dbReference type="Google" id="ProtNLM"/>
    </source>
</evidence>
<proteinExistence type="predicted"/>
<comment type="caution">
    <text evidence="2">The sequence shown here is derived from an EMBL/GenBank/DDBJ whole genome shotgun (WGS) entry which is preliminary data.</text>
</comment>
<accession>A0ABQ4UZ80</accession>
<name>A0ABQ4UZ80_9HYPH</name>
<dbReference type="EMBL" id="BPRE01000015">
    <property type="protein sequence ID" value="GJE77625.1"/>
    <property type="molecule type" value="Genomic_DNA"/>
</dbReference>
<sequence>MASIDLRPDRRSNRDTGRVSNPADTHLLDRAHAQGRLDQSIATTLLVIAAARVERDAAPVLAARQRLAEVYGATRLSRRLERETAAG</sequence>
<keyword evidence="3" id="KW-1185">Reference proteome</keyword>
<organism evidence="2 3">
    <name type="scientific">Methylorubrum suomiense</name>
    <dbReference type="NCBI Taxonomy" id="144191"/>
    <lineage>
        <taxon>Bacteria</taxon>
        <taxon>Pseudomonadati</taxon>
        <taxon>Pseudomonadota</taxon>
        <taxon>Alphaproteobacteria</taxon>
        <taxon>Hyphomicrobiales</taxon>
        <taxon>Methylobacteriaceae</taxon>
        <taxon>Methylorubrum</taxon>
    </lineage>
</organism>
<feature type="compositionally biased region" description="Basic and acidic residues" evidence="1">
    <location>
        <begin position="1"/>
        <end position="17"/>
    </location>
</feature>
<evidence type="ECO:0000313" key="2">
    <source>
        <dbReference type="EMBL" id="GJE77625.1"/>
    </source>
</evidence>
<feature type="region of interest" description="Disordered" evidence="1">
    <location>
        <begin position="1"/>
        <end position="26"/>
    </location>
</feature>
<protein>
    <recommendedName>
        <fullName evidence="4">ANTAR domain-containing protein</fullName>
    </recommendedName>
</protein>
<gene>
    <name evidence="2" type="ORF">BGCPKDLD_4232</name>
</gene>
<dbReference type="Proteomes" id="UP001055093">
    <property type="component" value="Unassembled WGS sequence"/>
</dbReference>
<reference evidence="2" key="1">
    <citation type="journal article" date="2021" name="Front. Microbiol.">
        <title>Comprehensive Comparative Genomics and Phenotyping of Methylobacterium Species.</title>
        <authorList>
            <person name="Alessa O."/>
            <person name="Ogura Y."/>
            <person name="Fujitani Y."/>
            <person name="Takami H."/>
            <person name="Hayashi T."/>
            <person name="Sahin N."/>
            <person name="Tani A."/>
        </authorList>
    </citation>
    <scope>NUCLEOTIDE SEQUENCE</scope>
    <source>
        <strain evidence="2">DSM 14458</strain>
    </source>
</reference>
<evidence type="ECO:0000313" key="3">
    <source>
        <dbReference type="Proteomes" id="UP001055093"/>
    </source>
</evidence>
<reference evidence="2" key="2">
    <citation type="submission" date="2021-08" db="EMBL/GenBank/DDBJ databases">
        <authorList>
            <person name="Tani A."/>
            <person name="Ola A."/>
            <person name="Ogura Y."/>
            <person name="Katsura K."/>
            <person name="Hayashi T."/>
        </authorList>
    </citation>
    <scope>NUCLEOTIDE SEQUENCE</scope>
    <source>
        <strain evidence="2">DSM 14458</strain>
    </source>
</reference>
<dbReference type="RefSeq" id="WP_137828108.1">
    <property type="nucleotide sequence ID" value="NZ_BPRE01000015.1"/>
</dbReference>